<dbReference type="Proteomes" id="UP001341840">
    <property type="component" value="Unassembled WGS sequence"/>
</dbReference>
<name>A0ABU6VT37_9FABA</name>
<evidence type="ECO:0000313" key="2">
    <source>
        <dbReference type="Proteomes" id="UP001341840"/>
    </source>
</evidence>
<reference evidence="1 2" key="1">
    <citation type="journal article" date="2023" name="Plants (Basel)">
        <title>Bridging the Gap: Combining Genomics and Transcriptomics Approaches to Understand Stylosanthes scabra, an Orphan Legume from the Brazilian Caatinga.</title>
        <authorList>
            <person name="Ferreira-Neto J.R.C."/>
            <person name="da Silva M.D."/>
            <person name="Binneck E."/>
            <person name="de Melo N.F."/>
            <person name="da Silva R.H."/>
            <person name="de Melo A.L.T.M."/>
            <person name="Pandolfi V."/>
            <person name="Bustamante F.O."/>
            <person name="Brasileiro-Vidal A.C."/>
            <person name="Benko-Iseppon A.M."/>
        </authorList>
    </citation>
    <scope>NUCLEOTIDE SEQUENCE [LARGE SCALE GENOMIC DNA]</scope>
    <source>
        <tissue evidence="1">Leaves</tissue>
    </source>
</reference>
<evidence type="ECO:0000313" key="1">
    <source>
        <dbReference type="EMBL" id="MED6176552.1"/>
    </source>
</evidence>
<gene>
    <name evidence="1" type="ORF">PIB30_089380</name>
</gene>
<protein>
    <submittedName>
        <fullName evidence="1">Uncharacterized protein</fullName>
    </submittedName>
</protein>
<sequence>MGNLHTICSYRKREVWNKGSSIEAKKFLCFDDPLPPIVATTVTAKRSVFLAAALIEISPQKMPFAEIQLHHILLNEIIGIIYYAPLISPSKHYILLYLII</sequence>
<comment type="caution">
    <text evidence="1">The sequence shown here is derived from an EMBL/GenBank/DDBJ whole genome shotgun (WGS) entry which is preliminary data.</text>
</comment>
<organism evidence="1 2">
    <name type="scientific">Stylosanthes scabra</name>
    <dbReference type="NCBI Taxonomy" id="79078"/>
    <lineage>
        <taxon>Eukaryota</taxon>
        <taxon>Viridiplantae</taxon>
        <taxon>Streptophyta</taxon>
        <taxon>Embryophyta</taxon>
        <taxon>Tracheophyta</taxon>
        <taxon>Spermatophyta</taxon>
        <taxon>Magnoliopsida</taxon>
        <taxon>eudicotyledons</taxon>
        <taxon>Gunneridae</taxon>
        <taxon>Pentapetalae</taxon>
        <taxon>rosids</taxon>
        <taxon>fabids</taxon>
        <taxon>Fabales</taxon>
        <taxon>Fabaceae</taxon>
        <taxon>Papilionoideae</taxon>
        <taxon>50 kb inversion clade</taxon>
        <taxon>dalbergioids sensu lato</taxon>
        <taxon>Dalbergieae</taxon>
        <taxon>Pterocarpus clade</taxon>
        <taxon>Stylosanthes</taxon>
    </lineage>
</organism>
<keyword evidence="2" id="KW-1185">Reference proteome</keyword>
<proteinExistence type="predicted"/>
<accession>A0ABU6VT37</accession>
<dbReference type="EMBL" id="JASCZI010152704">
    <property type="protein sequence ID" value="MED6176552.1"/>
    <property type="molecule type" value="Genomic_DNA"/>
</dbReference>